<name>X1KNY4_9ZZZZ</name>
<dbReference type="EMBL" id="BARU01037032">
    <property type="protein sequence ID" value="GAH83728.1"/>
    <property type="molecule type" value="Genomic_DNA"/>
</dbReference>
<organism evidence="1">
    <name type="scientific">marine sediment metagenome</name>
    <dbReference type="NCBI Taxonomy" id="412755"/>
    <lineage>
        <taxon>unclassified sequences</taxon>
        <taxon>metagenomes</taxon>
        <taxon>ecological metagenomes</taxon>
    </lineage>
</organism>
<protein>
    <submittedName>
        <fullName evidence="1">Uncharacterized protein</fullName>
    </submittedName>
</protein>
<sequence>MTREVGFIETVFVGISSNNCALEIPAFINSIALNVALPRISFA</sequence>
<dbReference type="AlphaFoldDB" id="X1KNY4"/>
<proteinExistence type="predicted"/>
<gene>
    <name evidence="1" type="ORF">S03H2_57756</name>
</gene>
<accession>X1KNY4</accession>
<reference evidence="1" key="1">
    <citation type="journal article" date="2014" name="Front. Microbiol.">
        <title>High frequency of phylogenetically diverse reductive dehalogenase-homologous genes in deep subseafloor sedimentary metagenomes.</title>
        <authorList>
            <person name="Kawai M."/>
            <person name="Futagami T."/>
            <person name="Toyoda A."/>
            <person name="Takaki Y."/>
            <person name="Nishi S."/>
            <person name="Hori S."/>
            <person name="Arai W."/>
            <person name="Tsubouchi T."/>
            <person name="Morono Y."/>
            <person name="Uchiyama I."/>
            <person name="Ito T."/>
            <person name="Fujiyama A."/>
            <person name="Inagaki F."/>
            <person name="Takami H."/>
        </authorList>
    </citation>
    <scope>NUCLEOTIDE SEQUENCE</scope>
    <source>
        <strain evidence="1">Expedition CK06-06</strain>
    </source>
</reference>
<comment type="caution">
    <text evidence="1">The sequence shown here is derived from an EMBL/GenBank/DDBJ whole genome shotgun (WGS) entry which is preliminary data.</text>
</comment>
<evidence type="ECO:0000313" key="1">
    <source>
        <dbReference type="EMBL" id="GAH83728.1"/>
    </source>
</evidence>